<dbReference type="EMBL" id="VSRR010000156">
    <property type="protein sequence ID" value="MPC11307.1"/>
    <property type="molecule type" value="Genomic_DNA"/>
</dbReference>
<organism evidence="2 3">
    <name type="scientific">Portunus trituberculatus</name>
    <name type="common">Swimming crab</name>
    <name type="synonym">Neptunus trituberculatus</name>
    <dbReference type="NCBI Taxonomy" id="210409"/>
    <lineage>
        <taxon>Eukaryota</taxon>
        <taxon>Metazoa</taxon>
        <taxon>Ecdysozoa</taxon>
        <taxon>Arthropoda</taxon>
        <taxon>Crustacea</taxon>
        <taxon>Multicrustacea</taxon>
        <taxon>Malacostraca</taxon>
        <taxon>Eumalacostraca</taxon>
        <taxon>Eucarida</taxon>
        <taxon>Decapoda</taxon>
        <taxon>Pleocyemata</taxon>
        <taxon>Brachyura</taxon>
        <taxon>Eubrachyura</taxon>
        <taxon>Portunoidea</taxon>
        <taxon>Portunidae</taxon>
        <taxon>Portuninae</taxon>
        <taxon>Portunus</taxon>
    </lineage>
</organism>
<gene>
    <name evidence="2" type="ORF">E2C01_003970</name>
</gene>
<proteinExistence type="predicted"/>
<comment type="caution">
    <text evidence="2">The sequence shown here is derived from an EMBL/GenBank/DDBJ whole genome shotgun (WGS) entry which is preliminary data.</text>
</comment>
<feature type="region of interest" description="Disordered" evidence="1">
    <location>
        <begin position="1"/>
        <end position="29"/>
    </location>
</feature>
<keyword evidence="3" id="KW-1185">Reference proteome</keyword>
<evidence type="ECO:0000256" key="1">
    <source>
        <dbReference type="SAM" id="MobiDB-lite"/>
    </source>
</evidence>
<sequence>MQHNALLSTDAATNTQGSNTIQRHSFNTPSCPPSFARVVCVCVVFLLEEMTSEEVPAAGNRGRWATTYLGSGCRAIPESRVAQRDVDW</sequence>
<name>A0A5B7CNM5_PORTR</name>
<evidence type="ECO:0000313" key="2">
    <source>
        <dbReference type="EMBL" id="MPC11307.1"/>
    </source>
</evidence>
<dbReference type="Proteomes" id="UP000324222">
    <property type="component" value="Unassembled WGS sequence"/>
</dbReference>
<evidence type="ECO:0000313" key="3">
    <source>
        <dbReference type="Proteomes" id="UP000324222"/>
    </source>
</evidence>
<reference evidence="2 3" key="1">
    <citation type="submission" date="2019-05" db="EMBL/GenBank/DDBJ databases">
        <title>Another draft genome of Portunus trituberculatus and its Hox gene families provides insights of decapod evolution.</title>
        <authorList>
            <person name="Jeong J.-H."/>
            <person name="Song I."/>
            <person name="Kim S."/>
            <person name="Choi T."/>
            <person name="Kim D."/>
            <person name="Ryu S."/>
            <person name="Kim W."/>
        </authorList>
    </citation>
    <scope>NUCLEOTIDE SEQUENCE [LARGE SCALE GENOMIC DNA]</scope>
    <source>
        <tissue evidence="2">Muscle</tissue>
    </source>
</reference>
<accession>A0A5B7CNM5</accession>
<protein>
    <submittedName>
        <fullName evidence="2">Uncharacterized protein</fullName>
    </submittedName>
</protein>
<dbReference type="AlphaFoldDB" id="A0A5B7CNM5"/>